<evidence type="ECO:0000256" key="7">
    <source>
        <dbReference type="RuleBase" id="RU003879"/>
    </source>
</evidence>
<keyword evidence="4 7" id="KW-0812">Transmembrane</keyword>
<evidence type="ECO:0000256" key="4">
    <source>
        <dbReference type="ARBA" id="ARBA00022692"/>
    </source>
</evidence>
<evidence type="ECO:0000256" key="2">
    <source>
        <dbReference type="ARBA" id="ARBA00005811"/>
    </source>
</evidence>
<organism evidence="9 10">
    <name type="scientific">Alistipes senegalensis JC50</name>
    <dbReference type="NCBI Taxonomy" id="1033732"/>
    <lineage>
        <taxon>Bacteria</taxon>
        <taxon>Pseudomonadati</taxon>
        <taxon>Bacteroidota</taxon>
        <taxon>Bacteroidia</taxon>
        <taxon>Bacteroidales</taxon>
        <taxon>Rikenellaceae</taxon>
        <taxon>Alistipes</taxon>
    </lineage>
</organism>
<feature type="transmembrane region" description="Helical" evidence="8">
    <location>
        <begin position="21"/>
        <end position="41"/>
    </location>
</feature>
<reference evidence="9" key="1">
    <citation type="journal article" date="2022" name="Cell">
        <title>Design, construction, and in vivo augmentation of a complex gut microbiome.</title>
        <authorList>
            <person name="Cheng A.G."/>
            <person name="Ho P.Y."/>
            <person name="Aranda-Diaz A."/>
            <person name="Jain S."/>
            <person name="Yu F.B."/>
            <person name="Meng X."/>
            <person name="Wang M."/>
            <person name="Iakiviak M."/>
            <person name="Nagashima K."/>
            <person name="Zhao A."/>
            <person name="Murugkar P."/>
            <person name="Patil A."/>
            <person name="Atabakhsh K."/>
            <person name="Weakley A."/>
            <person name="Yan J."/>
            <person name="Brumbaugh A.R."/>
            <person name="Higginbottom S."/>
            <person name="Dimas A."/>
            <person name="Shiver A.L."/>
            <person name="Deutschbauer A."/>
            <person name="Neff N."/>
            <person name="Sonnenburg J.L."/>
            <person name="Huang K.C."/>
            <person name="Fischbach M.A."/>
        </authorList>
    </citation>
    <scope>NUCLEOTIDE SEQUENCE</scope>
    <source>
        <strain evidence="9">JC50</strain>
    </source>
</reference>
<evidence type="ECO:0000256" key="5">
    <source>
        <dbReference type="ARBA" id="ARBA00022989"/>
    </source>
</evidence>
<sequence>MAEINTDGDKGRKGKPRKFNLRVDFTPMVDMNMLLLTFFMFCTSLSRPQIMELVLPTKEDQVLTEEEKNKVKDSKAITLILGKDDKVYYYFGKIDEAKYADYTSLMETDYSPDGLRAILLERNADAVREMIRLKQRKLAREITEEEFKTASAEIRNNPDGQVVVIKPTDGSSYRNMVDVLDEMQICSIGKYALVDMTDGDTFLLNNYLTQGGHAATGELPE</sequence>
<dbReference type="Pfam" id="PF02472">
    <property type="entry name" value="ExbD"/>
    <property type="match status" value="1"/>
</dbReference>
<comment type="subcellular location">
    <subcellularLocation>
        <location evidence="1">Cell membrane</location>
        <topology evidence="1">Single-pass membrane protein</topology>
    </subcellularLocation>
    <subcellularLocation>
        <location evidence="7">Cell membrane</location>
        <topology evidence="7">Single-pass type II membrane protein</topology>
    </subcellularLocation>
</comment>
<evidence type="ECO:0000256" key="8">
    <source>
        <dbReference type="SAM" id="Phobius"/>
    </source>
</evidence>
<name>A0ABY5V7F1_9BACT</name>
<evidence type="ECO:0000313" key="10">
    <source>
        <dbReference type="Proteomes" id="UP001058267"/>
    </source>
</evidence>
<keyword evidence="7" id="KW-0813">Transport</keyword>
<evidence type="ECO:0000256" key="3">
    <source>
        <dbReference type="ARBA" id="ARBA00022475"/>
    </source>
</evidence>
<keyword evidence="7" id="KW-0653">Protein transport</keyword>
<keyword evidence="10" id="KW-1185">Reference proteome</keyword>
<protein>
    <submittedName>
        <fullName evidence="9">Biopolymer transporter ExbD</fullName>
    </submittedName>
</protein>
<keyword evidence="3" id="KW-1003">Cell membrane</keyword>
<accession>A0ABY5V7F1</accession>
<dbReference type="RefSeq" id="WP_019149811.1">
    <property type="nucleotide sequence ID" value="NZ_CP102252.1"/>
</dbReference>
<evidence type="ECO:0000256" key="1">
    <source>
        <dbReference type="ARBA" id="ARBA00004162"/>
    </source>
</evidence>
<keyword evidence="6 8" id="KW-0472">Membrane</keyword>
<comment type="similarity">
    <text evidence="2 7">Belongs to the ExbD/TolR family.</text>
</comment>
<evidence type="ECO:0000256" key="6">
    <source>
        <dbReference type="ARBA" id="ARBA00023136"/>
    </source>
</evidence>
<dbReference type="Proteomes" id="UP001058267">
    <property type="component" value="Chromosome"/>
</dbReference>
<evidence type="ECO:0000313" key="9">
    <source>
        <dbReference type="EMBL" id="UWN65560.1"/>
    </source>
</evidence>
<dbReference type="InterPro" id="IPR003400">
    <property type="entry name" value="ExbD"/>
</dbReference>
<gene>
    <name evidence="9" type="ORF">NQ519_01625</name>
</gene>
<dbReference type="PANTHER" id="PTHR30558:SF3">
    <property type="entry name" value="BIOPOLYMER TRANSPORT PROTEIN EXBD-RELATED"/>
    <property type="match status" value="1"/>
</dbReference>
<dbReference type="PANTHER" id="PTHR30558">
    <property type="entry name" value="EXBD MEMBRANE COMPONENT OF PMF-DRIVEN MACROMOLECULE IMPORT SYSTEM"/>
    <property type="match status" value="1"/>
</dbReference>
<keyword evidence="5 8" id="KW-1133">Transmembrane helix</keyword>
<proteinExistence type="inferred from homology"/>
<dbReference type="EMBL" id="CP102252">
    <property type="protein sequence ID" value="UWN65560.1"/>
    <property type="molecule type" value="Genomic_DNA"/>
</dbReference>